<gene>
    <name evidence="2" type="ORF">SALLE_v1c05580</name>
</gene>
<sequence length="203" mass="21153">MKKLLGLLAAFGLTASAGSAVVACGDNSKAENVKVELTITPLGEDSKDDIEKAINGLSITAEGPKEVKDELSLAAAIMAINTDETISKMAMAAPKVGESTSKENTPAFNMTVTVKFTEKALVKDLSVLTVETAQLGELADNEEATIKAALKAAQLFTDDELKEISVSGATDTEATVKAVEGAKLVKGEGKVSFTLEEDTEETV</sequence>
<protein>
    <recommendedName>
        <fullName evidence="4">Lipoprotein</fullName>
    </recommendedName>
</protein>
<keyword evidence="3" id="KW-1185">Reference proteome</keyword>
<dbReference type="RefSeq" id="WP_115558141.1">
    <property type="nucleotide sequence ID" value="NZ_CP031376.1"/>
</dbReference>
<dbReference type="NCBIfam" id="NF045726">
    <property type="entry name" value="XXplasma_LP"/>
    <property type="match status" value="1"/>
</dbReference>
<evidence type="ECO:0000313" key="3">
    <source>
        <dbReference type="Proteomes" id="UP000254792"/>
    </source>
</evidence>
<organism evidence="2 3">
    <name type="scientific">Spiroplasma alleghenense</name>
    <dbReference type="NCBI Taxonomy" id="216931"/>
    <lineage>
        <taxon>Bacteria</taxon>
        <taxon>Bacillati</taxon>
        <taxon>Mycoplasmatota</taxon>
        <taxon>Mollicutes</taxon>
        <taxon>Entomoplasmatales</taxon>
        <taxon>Spiroplasmataceae</taxon>
        <taxon>Spiroplasma</taxon>
    </lineage>
</organism>
<dbReference type="NCBIfam" id="NF038029">
    <property type="entry name" value="LP_plasma"/>
    <property type="match status" value="1"/>
</dbReference>
<dbReference type="KEGG" id="salx:SALLE_v1c05580"/>
<proteinExistence type="predicted"/>
<dbReference type="AlphaFoldDB" id="A0A345Z3Q3"/>
<accession>A0A345Z3Q3</accession>
<evidence type="ECO:0000256" key="1">
    <source>
        <dbReference type="SAM" id="SignalP"/>
    </source>
</evidence>
<dbReference type="EMBL" id="CP031376">
    <property type="protein sequence ID" value="AXK51232.1"/>
    <property type="molecule type" value="Genomic_DNA"/>
</dbReference>
<dbReference type="PROSITE" id="PS51257">
    <property type="entry name" value="PROKAR_LIPOPROTEIN"/>
    <property type="match status" value="1"/>
</dbReference>
<keyword evidence="1" id="KW-0732">Signal</keyword>
<feature type="signal peptide" evidence="1">
    <location>
        <begin position="1"/>
        <end position="22"/>
    </location>
</feature>
<dbReference type="Proteomes" id="UP000254792">
    <property type="component" value="Chromosome"/>
</dbReference>
<evidence type="ECO:0000313" key="2">
    <source>
        <dbReference type="EMBL" id="AXK51232.1"/>
    </source>
</evidence>
<name>A0A345Z3Q3_9MOLU</name>
<evidence type="ECO:0008006" key="4">
    <source>
        <dbReference type="Google" id="ProtNLM"/>
    </source>
</evidence>
<dbReference type="InterPro" id="IPR054816">
    <property type="entry name" value="Lipoprotein_mollicutes-type_CS"/>
</dbReference>
<reference evidence="2 3" key="1">
    <citation type="submission" date="2018-07" db="EMBL/GenBank/DDBJ databases">
        <title>Complete genome sequence of Spiroplasma alleghenense PLHS-1 (ATCC 51752).</title>
        <authorList>
            <person name="Chou L."/>
            <person name="Lee T.-Y."/>
            <person name="Tsai Y.-M."/>
            <person name="Kuo C.-H."/>
        </authorList>
    </citation>
    <scope>NUCLEOTIDE SEQUENCE [LARGE SCALE GENOMIC DNA]</scope>
    <source>
        <strain evidence="2 3">PLHS-1</strain>
    </source>
</reference>
<feature type="chain" id="PRO_5016880238" description="Lipoprotein" evidence="1">
    <location>
        <begin position="23"/>
        <end position="203"/>
    </location>
</feature>